<dbReference type="AlphaFoldDB" id="A0A098Y4I0"/>
<sequence>MLASVDPPEVQLAMDHTWHLPFRWASDPDGTRLAQPLDAWDTEASIFRPVVVAVAPDGREVFRELSRDFTDRTDDEPVLTAIEALGLPALPEPAPWAPEGVAPQPSKRAFKPSSFIPYFRAIRFNTMALSQRMVDERDRDLLVTEQRMAESFLSTFDTWRAEHPPDGQARG</sequence>
<comment type="caution">
    <text evidence="1">The sequence shown here is derived from an EMBL/GenBank/DDBJ whole genome shotgun (WGS) entry which is preliminary data.</text>
</comment>
<dbReference type="Gene3D" id="3.40.30.10">
    <property type="entry name" value="Glutaredoxin"/>
    <property type="match status" value="1"/>
</dbReference>
<accession>A0A098Y4I0</accession>
<organism evidence="1 2">
    <name type="scientific">Modestobacter caceresii</name>
    <dbReference type="NCBI Taxonomy" id="1522368"/>
    <lineage>
        <taxon>Bacteria</taxon>
        <taxon>Bacillati</taxon>
        <taxon>Actinomycetota</taxon>
        <taxon>Actinomycetes</taxon>
        <taxon>Geodermatophilales</taxon>
        <taxon>Geodermatophilaceae</taxon>
        <taxon>Modestobacter</taxon>
    </lineage>
</organism>
<gene>
    <name evidence="1" type="ORF">IN07_15475</name>
</gene>
<dbReference type="InterPro" id="IPR036249">
    <property type="entry name" value="Thioredoxin-like_sf"/>
</dbReference>
<proteinExistence type="predicted"/>
<dbReference type="STRING" id="1522368.IN07_15475"/>
<evidence type="ECO:0000313" key="1">
    <source>
        <dbReference type="EMBL" id="KGH45763.1"/>
    </source>
</evidence>
<protein>
    <submittedName>
        <fullName evidence="1">Uncharacterized protein</fullName>
    </submittedName>
</protein>
<dbReference type="SUPFAM" id="SSF52833">
    <property type="entry name" value="Thioredoxin-like"/>
    <property type="match status" value="1"/>
</dbReference>
<name>A0A098Y4I0_9ACTN</name>
<dbReference type="Proteomes" id="UP000029713">
    <property type="component" value="Unassembled WGS sequence"/>
</dbReference>
<keyword evidence="2" id="KW-1185">Reference proteome</keyword>
<dbReference type="EMBL" id="JPMX01000072">
    <property type="protein sequence ID" value="KGH45763.1"/>
    <property type="molecule type" value="Genomic_DNA"/>
</dbReference>
<reference evidence="1 2" key="1">
    <citation type="submission" date="2014-07" db="EMBL/GenBank/DDBJ databases">
        <title>Biosystematic studies on Modestobacter strains isolated from extreme hyper-arid desert soil and from historic building.</title>
        <authorList>
            <person name="Bukarasam K."/>
            <person name="Bull A."/>
            <person name="Girard G."/>
            <person name="van Wezel G."/>
            <person name="Goodfellow M."/>
        </authorList>
    </citation>
    <scope>NUCLEOTIDE SEQUENCE [LARGE SCALE GENOMIC DNA]</scope>
    <source>
        <strain evidence="1 2">KNN45-2b</strain>
    </source>
</reference>
<evidence type="ECO:0000313" key="2">
    <source>
        <dbReference type="Proteomes" id="UP000029713"/>
    </source>
</evidence>